<evidence type="ECO:0000256" key="1">
    <source>
        <dbReference type="ARBA" id="ARBA00009986"/>
    </source>
</evidence>
<dbReference type="InterPro" id="IPR015590">
    <property type="entry name" value="Aldehyde_DH_dom"/>
</dbReference>
<dbReference type="Gene3D" id="3.40.605.10">
    <property type="entry name" value="Aldehyde Dehydrogenase, Chain A, domain 1"/>
    <property type="match status" value="1"/>
</dbReference>
<dbReference type="InterPro" id="IPR016163">
    <property type="entry name" value="Ald_DH_C"/>
</dbReference>
<protein>
    <submittedName>
        <fullName evidence="5">Aldehyde dehydrogenase family protein</fullName>
    </submittedName>
</protein>
<dbReference type="RefSeq" id="WP_369774530.1">
    <property type="nucleotide sequence ID" value="NZ_JBGEHV010000002.1"/>
</dbReference>
<keyword evidence="6" id="KW-1185">Reference proteome</keyword>
<evidence type="ECO:0000313" key="6">
    <source>
        <dbReference type="Proteomes" id="UP001564626"/>
    </source>
</evidence>
<dbReference type="Gene3D" id="3.40.309.10">
    <property type="entry name" value="Aldehyde Dehydrogenase, Chain A, domain 2"/>
    <property type="match status" value="1"/>
</dbReference>
<evidence type="ECO:0000313" key="5">
    <source>
        <dbReference type="EMBL" id="MEY8038247.1"/>
    </source>
</evidence>
<dbReference type="PANTHER" id="PTHR42986:SF1">
    <property type="entry name" value="BENZALDEHYDE DEHYDROGENASE YFMT"/>
    <property type="match status" value="1"/>
</dbReference>
<evidence type="ECO:0000256" key="2">
    <source>
        <dbReference type="ARBA" id="ARBA00023002"/>
    </source>
</evidence>
<keyword evidence="2" id="KW-0560">Oxidoreductase</keyword>
<dbReference type="Proteomes" id="UP001564626">
    <property type="component" value="Unassembled WGS sequence"/>
</dbReference>
<dbReference type="SUPFAM" id="SSF53720">
    <property type="entry name" value="ALDH-like"/>
    <property type="match status" value="1"/>
</dbReference>
<comment type="similarity">
    <text evidence="1">Belongs to the aldehyde dehydrogenase family.</text>
</comment>
<organism evidence="5 6">
    <name type="scientific">Saccharopolyspora cebuensis</name>
    <dbReference type="NCBI Taxonomy" id="418759"/>
    <lineage>
        <taxon>Bacteria</taxon>
        <taxon>Bacillati</taxon>
        <taxon>Actinomycetota</taxon>
        <taxon>Actinomycetes</taxon>
        <taxon>Pseudonocardiales</taxon>
        <taxon>Pseudonocardiaceae</taxon>
        <taxon>Saccharopolyspora</taxon>
    </lineage>
</organism>
<feature type="domain" description="Aldehyde dehydrogenase" evidence="4">
    <location>
        <begin position="23"/>
        <end position="482"/>
    </location>
</feature>
<gene>
    <name evidence="5" type="ORF">AB8O55_02450</name>
</gene>
<evidence type="ECO:0000256" key="3">
    <source>
        <dbReference type="ARBA" id="ARBA00023027"/>
    </source>
</evidence>
<accession>A0ABV4CDT6</accession>
<name>A0ABV4CDT6_9PSEU</name>
<dbReference type="InterPro" id="IPR016161">
    <property type="entry name" value="Ald_DH/histidinol_DH"/>
</dbReference>
<evidence type="ECO:0000259" key="4">
    <source>
        <dbReference type="Pfam" id="PF00171"/>
    </source>
</evidence>
<sequence>MASEPQAPAPYDGFDRMPIGGEWVTGRAGSTATDVNPYTGEALVEIQHADAADVDAAYTAAASAQRDWAARTAAERAEVFVRAAQIMSDREEEIVDWLVREAGAIRPRAQWEWMAVRAVMLESASYPARVTGRILPAALIDGKENRVYRQPVGTVGVISPWNFPLQLSNRSVGPALAVGNGVVLKPASDTPITGGLLLARIYQEAGLPEGLLNVVVGRGGEVGDAVVTDPRAGVVSFTGSTPVGRGIAEKAPLTKLGLELGGNGPLVVLDDADLDRAVDAAVFGSFFHQGQVCMATNRIIAHRAVHDEVAERVAARARDLRCGDPADPETRIGPVINRSQLDSVREKVSRATSQGARLLVSGEPGGPSGQLLPPHVLTGGNDVATAAEEVFGPVATVVRAEDEQHALDLANDTEYGLSSAVFTGDAERGVRFALAVRAGMTHVNDTTINDEPNTAFGGEKNSGVGRFGGEWAIEEFTTDHWVSVQHRPRPPML</sequence>
<keyword evidence="3" id="KW-0520">NAD</keyword>
<dbReference type="PROSITE" id="PS00070">
    <property type="entry name" value="ALDEHYDE_DEHYDR_CYS"/>
    <property type="match status" value="1"/>
</dbReference>
<dbReference type="EMBL" id="JBGEHV010000002">
    <property type="protein sequence ID" value="MEY8038247.1"/>
    <property type="molecule type" value="Genomic_DNA"/>
</dbReference>
<dbReference type="PANTHER" id="PTHR42986">
    <property type="entry name" value="BENZALDEHYDE DEHYDROGENASE YFMT"/>
    <property type="match status" value="1"/>
</dbReference>
<reference evidence="5 6" key="1">
    <citation type="submission" date="2024-08" db="EMBL/GenBank/DDBJ databases">
        <title>Genome mining of Saccharopolyspora cebuensis PGLac3 from Nigerian medicinal plant.</title>
        <authorList>
            <person name="Ezeobiora C.E."/>
            <person name="Igbokwe N.H."/>
            <person name="Amin D.H."/>
            <person name="Mendie U.E."/>
        </authorList>
    </citation>
    <scope>NUCLEOTIDE SEQUENCE [LARGE SCALE GENOMIC DNA]</scope>
    <source>
        <strain evidence="5 6">PGLac3</strain>
    </source>
</reference>
<dbReference type="InterPro" id="IPR016160">
    <property type="entry name" value="Ald_DH_CS_CYS"/>
</dbReference>
<dbReference type="InterPro" id="IPR016162">
    <property type="entry name" value="Ald_DH_N"/>
</dbReference>
<dbReference type="Pfam" id="PF00171">
    <property type="entry name" value="Aldedh"/>
    <property type="match status" value="1"/>
</dbReference>
<comment type="caution">
    <text evidence="5">The sequence shown here is derived from an EMBL/GenBank/DDBJ whole genome shotgun (WGS) entry which is preliminary data.</text>
</comment>
<proteinExistence type="inferred from homology"/>